<evidence type="ECO:0000313" key="1">
    <source>
        <dbReference type="EMBL" id="JAE07475.1"/>
    </source>
</evidence>
<dbReference type="AlphaFoldDB" id="A0A0A9F362"/>
<protein>
    <submittedName>
        <fullName evidence="1">Uncharacterized protein</fullName>
    </submittedName>
</protein>
<name>A0A0A9F362_ARUDO</name>
<reference evidence="1" key="2">
    <citation type="journal article" date="2015" name="Data Brief">
        <title>Shoot transcriptome of the giant reed, Arundo donax.</title>
        <authorList>
            <person name="Barrero R.A."/>
            <person name="Guerrero F.D."/>
            <person name="Moolhuijzen P."/>
            <person name="Goolsby J.A."/>
            <person name="Tidwell J."/>
            <person name="Bellgard S.E."/>
            <person name="Bellgard M.I."/>
        </authorList>
    </citation>
    <scope>NUCLEOTIDE SEQUENCE</scope>
    <source>
        <tissue evidence="1">Shoot tissue taken approximately 20 cm above the soil surface</tissue>
    </source>
</reference>
<accession>A0A0A9F362</accession>
<proteinExistence type="predicted"/>
<reference evidence="1" key="1">
    <citation type="submission" date="2014-09" db="EMBL/GenBank/DDBJ databases">
        <authorList>
            <person name="Magalhaes I.L.F."/>
            <person name="Oliveira U."/>
            <person name="Santos F.R."/>
            <person name="Vidigal T.H.D.A."/>
            <person name="Brescovit A.D."/>
            <person name="Santos A.J."/>
        </authorList>
    </citation>
    <scope>NUCLEOTIDE SEQUENCE</scope>
    <source>
        <tissue evidence="1">Shoot tissue taken approximately 20 cm above the soil surface</tissue>
    </source>
</reference>
<organism evidence="1">
    <name type="scientific">Arundo donax</name>
    <name type="common">Giant reed</name>
    <name type="synonym">Donax arundinaceus</name>
    <dbReference type="NCBI Taxonomy" id="35708"/>
    <lineage>
        <taxon>Eukaryota</taxon>
        <taxon>Viridiplantae</taxon>
        <taxon>Streptophyta</taxon>
        <taxon>Embryophyta</taxon>
        <taxon>Tracheophyta</taxon>
        <taxon>Spermatophyta</taxon>
        <taxon>Magnoliopsida</taxon>
        <taxon>Liliopsida</taxon>
        <taxon>Poales</taxon>
        <taxon>Poaceae</taxon>
        <taxon>PACMAD clade</taxon>
        <taxon>Arundinoideae</taxon>
        <taxon>Arundineae</taxon>
        <taxon>Arundo</taxon>
    </lineage>
</organism>
<sequence>MSSLHIKVKQVLSMLAEKTDEDASLCEHGGHQAINFIHMEAYEAEAHESISHESFDDEIHTNPED</sequence>
<dbReference type="EMBL" id="GBRH01190421">
    <property type="protein sequence ID" value="JAE07475.1"/>
    <property type="molecule type" value="Transcribed_RNA"/>
</dbReference>